<reference evidence="9" key="3">
    <citation type="submission" date="2015-06" db="UniProtKB">
        <authorList>
            <consortium name="EnsemblMetazoa"/>
        </authorList>
    </citation>
    <scope>IDENTIFICATION</scope>
</reference>
<dbReference type="OrthoDB" id="10055449at2759"/>
<reference evidence="8 10" key="2">
    <citation type="journal article" date="2013" name="Nature">
        <title>Insights into bilaterian evolution from three spiralian genomes.</title>
        <authorList>
            <person name="Simakov O."/>
            <person name="Marletaz F."/>
            <person name="Cho S.J."/>
            <person name="Edsinger-Gonzales E."/>
            <person name="Havlak P."/>
            <person name="Hellsten U."/>
            <person name="Kuo D.H."/>
            <person name="Larsson T."/>
            <person name="Lv J."/>
            <person name="Arendt D."/>
            <person name="Savage R."/>
            <person name="Osoegawa K."/>
            <person name="de Jong P."/>
            <person name="Grimwood J."/>
            <person name="Chapman J.A."/>
            <person name="Shapiro H."/>
            <person name="Aerts A."/>
            <person name="Otillar R.P."/>
            <person name="Terry A.Y."/>
            <person name="Boore J.L."/>
            <person name="Grigoriev I.V."/>
            <person name="Lindberg D.R."/>
            <person name="Seaver E.C."/>
            <person name="Weisblat D.A."/>
            <person name="Putnam N.H."/>
            <person name="Rokhsar D.S."/>
        </authorList>
    </citation>
    <scope>NUCLEOTIDE SEQUENCE</scope>
</reference>
<dbReference type="CDD" id="cd11466">
    <property type="entry name" value="bHLH_TS_HAND"/>
    <property type="match status" value="1"/>
</dbReference>
<dbReference type="SUPFAM" id="SSF47459">
    <property type="entry name" value="HLH, helix-loop-helix DNA-binding domain"/>
    <property type="match status" value="1"/>
</dbReference>
<dbReference type="Proteomes" id="UP000015101">
    <property type="component" value="Unassembled WGS sequence"/>
</dbReference>
<organism evidence="9 10">
    <name type="scientific">Helobdella robusta</name>
    <name type="common">Californian leech</name>
    <dbReference type="NCBI Taxonomy" id="6412"/>
    <lineage>
        <taxon>Eukaryota</taxon>
        <taxon>Metazoa</taxon>
        <taxon>Spiralia</taxon>
        <taxon>Lophotrochozoa</taxon>
        <taxon>Annelida</taxon>
        <taxon>Clitellata</taxon>
        <taxon>Hirudinea</taxon>
        <taxon>Rhynchobdellida</taxon>
        <taxon>Glossiphoniidae</taxon>
        <taxon>Helobdella</taxon>
    </lineage>
</organism>
<evidence type="ECO:0000256" key="5">
    <source>
        <dbReference type="ARBA" id="ARBA00023242"/>
    </source>
</evidence>
<dbReference type="CTD" id="20213613"/>
<dbReference type="PANTHER" id="PTHR23349">
    <property type="entry name" value="BASIC HELIX-LOOP-HELIX TRANSCRIPTION FACTOR, TWIST"/>
    <property type="match status" value="1"/>
</dbReference>
<evidence type="ECO:0000256" key="2">
    <source>
        <dbReference type="ARBA" id="ARBA00023015"/>
    </source>
</evidence>
<dbReference type="RefSeq" id="XP_009015768.1">
    <property type="nucleotide sequence ID" value="XM_009017520.1"/>
</dbReference>
<evidence type="ECO:0000259" key="7">
    <source>
        <dbReference type="PROSITE" id="PS50888"/>
    </source>
</evidence>
<keyword evidence="4" id="KW-0804">Transcription</keyword>
<dbReference type="EMBL" id="KB096324">
    <property type="protein sequence ID" value="ESO06400.1"/>
    <property type="molecule type" value="Genomic_DNA"/>
</dbReference>
<dbReference type="FunCoup" id="T1FXR5">
    <property type="interactions" value="11"/>
</dbReference>
<evidence type="ECO:0000313" key="10">
    <source>
        <dbReference type="Proteomes" id="UP000015101"/>
    </source>
</evidence>
<dbReference type="InterPro" id="IPR011598">
    <property type="entry name" value="bHLH_dom"/>
</dbReference>
<dbReference type="GO" id="GO:0046983">
    <property type="term" value="F:protein dimerization activity"/>
    <property type="evidence" value="ECO:0007669"/>
    <property type="project" value="InterPro"/>
</dbReference>
<dbReference type="KEGG" id="hro:HELRODRAFT_64223"/>
<sequence>MKATNLIPPTSLQSLLQPHLATPTSLYNYNNPDDNLFIFPYHHNQIYSTDKNSHQQYLNQNFHPNVDDDDYQLIDNQSFGLNELTNAVFDSINQANNSVKKRPTTSNRKERRRTHSINAAFTALRNCIPNVPSDTKLSKIKTLRLATSYIAFLMNVLDKNDPKLAEKGFIADMSSSRRNENRDEKRRREAQEILKATMKMVEKPPKGRTGWPQQVWASELK</sequence>
<dbReference type="PANTHER" id="PTHR23349:SF68">
    <property type="entry name" value="FI14601P"/>
    <property type="match status" value="1"/>
</dbReference>
<dbReference type="Pfam" id="PF00010">
    <property type="entry name" value="HLH"/>
    <property type="match status" value="1"/>
</dbReference>
<dbReference type="InterPro" id="IPR050283">
    <property type="entry name" value="E-box_TF_Regulators"/>
</dbReference>
<keyword evidence="10" id="KW-1185">Reference proteome</keyword>
<dbReference type="Gene3D" id="4.10.280.10">
    <property type="entry name" value="Helix-loop-helix DNA-binding domain"/>
    <property type="match status" value="1"/>
</dbReference>
<evidence type="ECO:0000256" key="4">
    <source>
        <dbReference type="ARBA" id="ARBA00023163"/>
    </source>
</evidence>
<dbReference type="SMART" id="SM00353">
    <property type="entry name" value="HLH"/>
    <property type="match status" value="1"/>
</dbReference>
<feature type="compositionally biased region" description="Polar residues" evidence="6">
    <location>
        <begin position="211"/>
        <end position="221"/>
    </location>
</feature>
<dbReference type="HOGENOM" id="CLU_1251860_0_0_1"/>
<evidence type="ECO:0000256" key="6">
    <source>
        <dbReference type="SAM" id="MobiDB-lite"/>
    </source>
</evidence>
<dbReference type="GO" id="GO:0006357">
    <property type="term" value="P:regulation of transcription by RNA polymerase II"/>
    <property type="evidence" value="ECO:0000318"/>
    <property type="project" value="GO_Central"/>
</dbReference>
<dbReference type="PROSITE" id="PS50888">
    <property type="entry name" value="BHLH"/>
    <property type="match status" value="1"/>
</dbReference>
<keyword evidence="2" id="KW-0805">Transcription regulation</keyword>
<dbReference type="GeneID" id="20213613"/>
<keyword evidence="5" id="KW-0539">Nucleus</keyword>
<keyword evidence="3" id="KW-0238">DNA-binding</keyword>
<protein>
    <recommendedName>
        <fullName evidence="7">BHLH domain-containing protein</fullName>
    </recommendedName>
</protein>
<dbReference type="GO" id="GO:0000977">
    <property type="term" value="F:RNA polymerase II transcription regulatory region sequence-specific DNA binding"/>
    <property type="evidence" value="ECO:0000318"/>
    <property type="project" value="GO_Central"/>
</dbReference>
<evidence type="ECO:0000313" key="8">
    <source>
        <dbReference type="EMBL" id="ESO06400.1"/>
    </source>
</evidence>
<evidence type="ECO:0000313" key="9">
    <source>
        <dbReference type="EnsemblMetazoa" id="HelroP64223"/>
    </source>
</evidence>
<dbReference type="InParanoid" id="T1FXR5"/>
<feature type="region of interest" description="Disordered" evidence="6">
    <location>
        <begin position="201"/>
        <end position="221"/>
    </location>
</feature>
<dbReference type="OMA" id="NSHQQYL"/>
<evidence type="ECO:0000256" key="1">
    <source>
        <dbReference type="ARBA" id="ARBA00004123"/>
    </source>
</evidence>
<dbReference type="GO" id="GO:0032502">
    <property type="term" value="P:developmental process"/>
    <property type="evidence" value="ECO:0000318"/>
    <property type="project" value="GO_Central"/>
</dbReference>
<dbReference type="InterPro" id="IPR036638">
    <property type="entry name" value="HLH_DNA-bd_sf"/>
</dbReference>
<comment type="subcellular location">
    <subcellularLocation>
        <location evidence="1">Nucleus</location>
    </subcellularLocation>
</comment>
<dbReference type="GO" id="GO:0005634">
    <property type="term" value="C:nucleus"/>
    <property type="evidence" value="ECO:0007669"/>
    <property type="project" value="UniProtKB-SubCell"/>
</dbReference>
<reference evidence="10" key="1">
    <citation type="submission" date="2012-12" db="EMBL/GenBank/DDBJ databases">
        <authorList>
            <person name="Hellsten U."/>
            <person name="Grimwood J."/>
            <person name="Chapman J.A."/>
            <person name="Shapiro H."/>
            <person name="Aerts A."/>
            <person name="Otillar R.P."/>
            <person name="Terry A.Y."/>
            <person name="Boore J.L."/>
            <person name="Simakov O."/>
            <person name="Marletaz F."/>
            <person name="Cho S.-J."/>
            <person name="Edsinger-Gonzales E."/>
            <person name="Havlak P."/>
            <person name="Kuo D.-H."/>
            <person name="Larsson T."/>
            <person name="Lv J."/>
            <person name="Arendt D."/>
            <person name="Savage R."/>
            <person name="Osoegawa K."/>
            <person name="de Jong P."/>
            <person name="Lindberg D.R."/>
            <person name="Seaver E.C."/>
            <person name="Weisblat D.A."/>
            <person name="Putnam N.H."/>
            <person name="Grigoriev I.V."/>
            <person name="Rokhsar D.S."/>
        </authorList>
    </citation>
    <scope>NUCLEOTIDE SEQUENCE</scope>
</reference>
<dbReference type="GO" id="GO:0000981">
    <property type="term" value="F:DNA-binding transcription factor activity, RNA polymerase II-specific"/>
    <property type="evidence" value="ECO:0000318"/>
    <property type="project" value="GO_Central"/>
</dbReference>
<name>T1FXR5_HELRO</name>
<proteinExistence type="predicted"/>
<evidence type="ECO:0000256" key="3">
    <source>
        <dbReference type="ARBA" id="ARBA00023125"/>
    </source>
</evidence>
<accession>T1FXR5</accession>
<dbReference type="EMBL" id="AMQM01000622">
    <property type="status" value="NOT_ANNOTATED_CDS"/>
    <property type="molecule type" value="Genomic_DNA"/>
</dbReference>
<dbReference type="eggNOG" id="KOG4029">
    <property type="taxonomic scope" value="Eukaryota"/>
</dbReference>
<dbReference type="FunFam" id="4.10.280.10:FF:000010">
    <property type="entry name" value="Scleraxis bHLH transcription factor"/>
    <property type="match status" value="1"/>
</dbReference>
<dbReference type="STRING" id="6412.T1FXR5"/>
<dbReference type="EnsemblMetazoa" id="HelroT64223">
    <property type="protein sequence ID" value="HelroP64223"/>
    <property type="gene ID" value="HelroG64223"/>
</dbReference>
<feature type="domain" description="BHLH" evidence="7">
    <location>
        <begin position="101"/>
        <end position="153"/>
    </location>
</feature>
<dbReference type="AlphaFoldDB" id="T1FXR5"/>
<gene>
    <name evidence="9" type="primary">20213613</name>
    <name evidence="8" type="ORF">HELRODRAFT_64223</name>
</gene>